<feature type="domain" description="Biotin carboxylation" evidence="9">
    <location>
        <begin position="1"/>
        <end position="448"/>
    </location>
</feature>
<dbReference type="Pfam" id="PF02786">
    <property type="entry name" value="CPSase_L_D2"/>
    <property type="match status" value="1"/>
</dbReference>
<dbReference type="InterPro" id="IPR011054">
    <property type="entry name" value="Rudment_hybrid_motif"/>
</dbReference>
<dbReference type="PROSITE" id="PS50975">
    <property type="entry name" value="ATP_GRASP"/>
    <property type="match status" value="1"/>
</dbReference>
<dbReference type="Proteomes" id="UP001228113">
    <property type="component" value="Chromosome"/>
</dbReference>
<dbReference type="InterPro" id="IPR016185">
    <property type="entry name" value="PreATP-grasp_dom_sf"/>
</dbReference>
<sequence length="646" mass="67190">MGRLVIANRGEIALRILRAARTRGHAAAVVSTPEDADALPRREADAVLEVPSFLDGDAIVAAARSWGADLLHPGYGYLSERPAFARAVEAAGIRFVGPTPEAMEALGGKESAKALARAAGIPVLEALGSEDLAALPPGAWAGALAARGVPLPWLVKASGGGGGRGMRAVASAEDLPDAVARASSEALAGFGDGRVFVEPLLAAPRHVEAQVFGDGRGGGVFLGERECSLQRRHQKVVEEAPAAHLAPALREAMGRAALALVAATAYRGAGTVEFLVEGDRFWFLEMNTRLQVEHPVTELVHGVDLVLAQLELAEGAWPAQLGDPGVFRVPEARGVALEARILAEDPRAGFLPTPGPLRVYEEPAGEGVRVDTGVAQGGRVNAAFDPMIAKLVVWGPDRPQAVARLARALADYTILGCTTNLPFLQAIARTEAFREGRTSTAWIPAHLDQLTAPLLPEPWSTFLGTPAFREALDAALQGAGAPVSAPAARFLAQAGVRDLTCGSPREQPAFRVEAGPGPDRFRLQGPAPARLGAPTGLPFRACRLPGGRMALALLGDTLTLDSPFVDPDTPGEAAAEAGEILAPMAGKILEVLAAEGEPVAKGQVLFVLESMKMQFEITAPAAGRLARVLVAPGQVLTAPAPLAVVD</sequence>
<dbReference type="KEGG" id="msea:METESE_10590"/>
<keyword evidence="4 6" id="KW-0067">ATP-binding</keyword>
<dbReference type="PROSITE" id="PS50968">
    <property type="entry name" value="BIOTINYL_LIPOYL"/>
    <property type="match status" value="1"/>
</dbReference>
<dbReference type="InterPro" id="IPR005481">
    <property type="entry name" value="BC-like_N"/>
</dbReference>
<dbReference type="SUPFAM" id="SSF56059">
    <property type="entry name" value="Glutathione synthetase ATP-binding domain-like"/>
    <property type="match status" value="1"/>
</dbReference>
<dbReference type="InterPro" id="IPR005482">
    <property type="entry name" value="Biotin_COase_C"/>
</dbReference>
<dbReference type="SUPFAM" id="SSF52440">
    <property type="entry name" value="PreATP-grasp domain"/>
    <property type="match status" value="1"/>
</dbReference>
<comment type="cofactor">
    <cofactor evidence="1">
        <name>biotin</name>
        <dbReference type="ChEBI" id="CHEBI:57586"/>
    </cofactor>
</comment>
<dbReference type="GO" id="GO:0016874">
    <property type="term" value="F:ligase activity"/>
    <property type="evidence" value="ECO:0007669"/>
    <property type="project" value="UniProtKB-KW"/>
</dbReference>
<evidence type="ECO:0000259" key="9">
    <source>
        <dbReference type="PROSITE" id="PS50979"/>
    </source>
</evidence>
<keyword evidence="3 6" id="KW-0547">Nucleotide-binding</keyword>
<dbReference type="Gene3D" id="2.40.50.100">
    <property type="match status" value="1"/>
</dbReference>
<dbReference type="PANTHER" id="PTHR18866">
    <property type="entry name" value="CARBOXYLASE:PYRUVATE/ACETYL-COA/PROPIONYL-COA CARBOXYLASE"/>
    <property type="match status" value="1"/>
</dbReference>
<evidence type="ECO:0000256" key="2">
    <source>
        <dbReference type="ARBA" id="ARBA00022598"/>
    </source>
</evidence>
<feature type="domain" description="ATP-grasp" evidence="8">
    <location>
        <begin position="113"/>
        <end position="314"/>
    </location>
</feature>
<dbReference type="GO" id="GO:0005524">
    <property type="term" value="F:ATP binding"/>
    <property type="evidence" value="ECO:0007669"/>
    <property type="project" value="UniProtKB-UniRule"/>
</dbReference>
<dbReference type="Pfam" id="PF00364">
    <property type="entry name" value="Biotin_lipoyl"/>
    <property type="match status" value="1"/>
</dbReference>
<keyword evidence="11" id="KW-1185">Reference proteome</keyword>
<gene>
    <name evidence="10" type="primary">mccA</name>
    <name evidence="10" type="ORF">METESE_10590</name>
</gene>
<dbReference type="PANTHER" id="PTHR18866:SF33">
    <property type="entry name" value="METHYLCROTONOYL-COA CARBOXYLASE SUBUNIT ALPHA, MITOCHONDRIAL-RELATED"/>
    <property type="match status" value="1"/>
</dbReference>
<evidence type="ECO:0000256" key="3">
    <source>
        <dbReference type="ARBA" id="ARBA00022741"/>
    </source>
</evidence>
<dbReference type="Pfam" id="PF02785">
    <property type="entry name" value="Biotin_carb_C"/>
    <property type="match status" value="1"/>
</dbReference>
<dbReference type="EMBL" id="AP027081">
    <property type="protein sequence ID" value="BDU76101.1"/>
    <property type="molecule type" value="Genomic_DNA"/>
</dbReference>
<evidence type="ECO:0000256" key="1">
    <source>
        <dbReference type="ARBA" id="ARBA00001953"/>
    </source>
</evidence>
<dbReference type="GO" id="GO:0046872">
    <property type="term" value="F:metal ion binding"/>
    <property type="evidence" value="ECO:0007669"/>
    <property type="project" value="InterPro"/>
</dbReference>
<proteinExistence type="predicted"/>
<dbReference type="PROSITE" id="PS00867">
    <property type="entry name" value="CPSASE_2"/>
    <property type="match status" value="1"/>
</dbReference>
<evidence type="ECO:0000256" key="4">
    <source>
        <dbReference type="ARBA" id="ARBA00022840"/>
    </source>
</evidence>
<dbReference type="InterPro" id="IPR005479">
    <property type="entry name" value="CPAse_ATP-bd"/>
</dbReference>
<dbReference type="Gene3D" id="3.30.470.20">
    <property type="entry name" value="ATP-grasp fold, B domain"/>
    <property type="match status" value="1"/>
</dbReference>
<evidence type="ECO:0000259" key="7">
    <source>
        <dbReference type="PROSITE" id="PS50968"/>
    </source>
</evidence>
<evidence type="ECO:0000256" key="6">
    <source>
        <dbReference type="PROSITE-ProRule" id="PRU00409"/>
    </source>
</evidence>
<dbReference type="RefSeq" id="WP_316411224.1">
    <property type="nucleotide sequence ID" value="NZ_AP027081.1"/>
</dbReference>
<dbReference type="Pfam" id="PF00289">
    <property type="entry name" value="Biotin_carb_N"/>
    <property type="match status" value="1"/>
</dbReference>
<protein>
    <submittedName>
        <fullName evidence="10">3-methylcrotonyl-CoA carboxylase subunit alpha</fullName>
    </submittedName>
</protein>
<dbReference type="InterPro" id="IPR011761">
    <property type="entry name" value="ATP-grasp"/>
</dbReference>
<reference evidence="10" key="1">
    <citation type="journal article" date="2023" name="Int. J. Syst. Evol. Microbiol.">
        <title>Mesoterricola silvestris gen. nov., sp. nov., Mesoterricola sediminis sp. nov., Geothrix oryzae sp. nov., Geothrix edaphica sp. nov., Geothrix rubra sp. nov., and Geothrix limicola sp. nov., six novel members of Acidobacteriota isolated from soils.</title>
        <authorList>
            <person name="Itoh H."/>
            <person name="Sugisawa Y."/>
            <person name="Mise K."/>
            <person name="Xu Z."/>
            <person name="Kuniyasu M."/>
            <person name="Ushijima N."/>
            <person name="Kawano K."/>
            <person name="Kobayashi E."/>
            <person name="Shiratori Y."/>
            <person name="Masuda Y."/>
            <person name="Senoo K."/>
        </authorList>
    </citation>
    <scope>NUCLEOTIDE SEQUENCE</scope>
    <source>
        <strain evidence="10">W786</strain>
    </source>
</reference>
<dbReference type="SMART" id="SM00878">
    <property type="entry name" value="Biotin_carb_C"/>
    <property type="match status" value="1"/>
</dbReference>
<dbReference type="AlphaFoldDB" id="A0AA48KBQ5"/>
<evidence type="ECO:0000313" key="11">
    <source>
        <dbReference type="Proteomes" id="UP001228113"/>
    </source>
</evidence>
<dbReference type="CDD" id="cd06850">
    <property type="entry name" value="biotinyl_domain"/>
    <property type="match status" value="1"/>
</dbReference>
<dbReference type="SUPFAM" id="SSF51230">
    <property type="entry name" value="Single hybrid motif"/>
    <property type="match status" value="1"/>
</dbReference>
<organism evidence="10 11">
    <name type="scientific">Mesoterricola sediminis</name>
    <dbReference type="NCBI Taxonomy" id="2927980"/>
    <lineage>
        <taxon>Bacteria</taxon>
        <taxon>Pseudomonadati</taxon>
        <taxon>Acidobacteriota</taxon>
        <taxon>Holophagae</taxon>
        <taxon>Holophagales</taxon>
        <taxon>Holophagaceae</taxon>
        <taxon>Mesoterricola</taxon>
    </lineage>
</organism>
<feature type="domain" description="Lipoyl-binding" evidence="7">
    <location>
        <begin position="577"/>
        <end position="646"/>
    </location>
</feature>
<dbReference type="InterPro" id="IPR011764">
    <property type="entry name" value="Biotin_carboxylation_dom"/>
</dbReference>
<dbReference type="SUPFAM" id="SSF51246">
    <property type="entry name" value="Rudiment single hybrid motif"/>
    <property type="match status" value="1"/>
</dbReference>
<evidence type="ECO:0000256" key="5">
    <source>
        <dbReference type="ARBA" id="ARBA00023267"/>
    </source>
</evidence>
<keyword evidence="2" id="KW-0436">Ligase</keyword>
<accession>A0AA48KBQ5</accession>
<evidence type="ECO:0000259" key="8">
    <source>
        <dbReference type="PROSITE" id="PS50975"/>
    </source>
</evidence>
<dbReference type="InterPro" id="IPR000089">
    <property type="entry name" value="Biotin_lipoyl"/>
</dbReference>
<dbReference type="PROSITE" id="PS50979">
    <property type="entry name" value="BC"/>
    <property type="match status" value="1"/>
</dbReference>
<evidence type="ECO:0000313" key="10">
    <source>
        <dbReference type="EMBL" id="BDU76101.1"/>
    </source>
</evidence>
<dbReference type="InterPro" id="IPR011053">
    <property type="entry name" value="Single_hybrid_motif"/>
</dbReference>
<dbReference type="InterPro" id="IPR050856">
    <property type="entry name" value="Biotin_carboxylase_complex"/>
</dbReference>
<name>A0AA48KBQ5_9BACT</name>
<keyword evidence="5" id="KW-0092">Biotin</keyword>